<accession>A0A2S9YAE4</accession>
<name>A0A2S9YAE4_9BACT</name>
<dbReference type="AlphaFoldDB" id="A0A2S9YAE4"/>
<dbReference type="Proteomes" id="UP000238823">
    <property type="component" value="Unassembled WGS sequence"/>
</dbReference>
<sequence>MARERGLMTEAGRPGNPAVLETADAAWLLRALGIFGSQG</sequence>
<dbReference type="EMBL" id="PVNL01000113">
    <property type="protein sequence ID" value="PRQ02077.1"/>
    <property type="molecule type" value="Genomic_DNA"/>
</dbReference>
<proteinExistence type="predicted"/>
<evidence type="ECO:0000313" key="1">
    <source>
        <dbReference type="EMBL" id="PRQ02077.1"/>
    </source>
</evidence>
<evidence type="ECO:0000313" key="2">
    <source>
        <dbReference type="Proteomes" id="UP000238823"/>
    </source>
</evidence>
<organism evidence="1 2">
    <name type="scientific">Enhygromyxa salina</name>
    <dbReference type="NCBI Taxonomy" id="215803"/>
    <lineage>
        <taxon>Bacteria</taxon>
        <taxon>Pseudomonadati</taxon>
        <taxon>Myxococcota</taxon>
        <taxon>Polyangia</taxon>
        <taxon>Nannocystales</taxon>
        <taxon>Nannocystaceae</taxon>
        <taxon>Enhygromyxa</taxon>
    </lineage>
</organism>
<comment type="caution">
    <text evidence="1">The sequence shown here is derived from an EMBL/GenBank/DDBJ whole genome shotgun (WGS) entry which is preliminary data.</text>
</comment>
<protein>
    <submittedName>
        <fullName evidence="1">Uncharacterized protein</fullName>
    </submittedName>
</protein>
<gene>
    <name evidence="1" type="ORF">ENSA7_55840</name>
</gene>
<reference evidence="1 2" key="1">
    <citation type="submission" date="2018-03" db="EMBL/GenBank/DDBJ databases">
        <title>Draft Genome Sequences of the Obligatory Marine Myxobacteria Enhygromyxa salina SWB007.</title>
        <authorList>
            <person name="Poehlein A."/>
            <person name="Moghaddam J.A."/>
            <person name="Harms H."/>
            <person name="Alanjari M."/>
            <person name="Koenig G.M."/>
            <person name="Daniel R."/>
            <person name="Schaeberle T.F."/>
        </authorList>
    </citation>
    <scope>NUCLEOTIDE SEQUENCE [LARGE SCALE GENOMIC DNA]</scope>
    <source>
        <strain evidence="1 2">SWB007</strain>
    </source>
</reference>